<dbReference type="SUPFAM" id="SSF46785">
    <property type="entry name" value="Winged helix' DNA-binding domain"/>
    <property type="match status" value="1"/>
</dbReference>
<proteinExistence type="predicted"/>
<dbReference type="Proteomes" id="UP000637578">
    <property type="component" value="Unassembled WGS sequence"/>
</dbReference>
<dbReference type="Gene3D" id="1.10.10.10">
    <property type="entry name" value="Winged helix-like DNA-binding domain superfamily/Winged helix DNA-binding domain"/>
    <property type="match status" value="1"/>
</dbReference>
<name>A0A8J3FU32_9PSEU</name>
<dbReference type="PANTHER" id="PTHR38600:SF1">
    <property type="entry name" value="TRANSCRIPTIONAL REGULATORY PROTEIN"/>
    <property type="match status" value="1"/>
</dbReference>
<dbReference type="SMART" id="SM00418">
    <property type="entry name" value="HTH_ARSR"/>
    <property type="match status" value="1"/>
</dbReference>
<reference evidence="3" key="2">
    <citation type="submission" date="2020-09" db="EMBL/GenBank/DDBJ databases">
        <authorList>
            <person name="Sun Q."/>
            <person name="Zhou Y."/>
        </authorList>
    </citation>
    <scope>NUCLEOTIDE SEQUENCE</scope>
    <source>
        <strain evidence="3">CGMCC 4.5737</strain>
    </source>
</reference>
<evidence type="ECO:0000313" key="3">
    <source>
        <dbReference type="EMBL" id="GGM46912.1"/>
    </source>
</evidence>
<sequence>MLTYSSGVSSEDVYHAIADPTRRRILDLLARSERPVRDIAAPFEMSRPAVSQHLRILREAGLVSERRVGRQRIYRLRAEPLREVEEWVRGYRRFWADRMRALGEYLDQQQEDQGKSQPGAPGLWDPCAWLTQPEQKGEDR</sequence>
<dbReference type="PROSITE" id="PS50987">
    <property type="entry name" value="HTH_ARSR_2"/>
    <property type="match status" value="1"/>
</dbReference>
<reference evidence="3" key="1">
    <citation type="journal article" date="2014" name="Int. J. Syst. Evol. Microbiol.">
        <title>Complete genome sequence of Corynebacterium casei LMG S-19264T (=DSM 44701T), isolated from a smear-ripened cheese.</title>
        <authorList>
            <consortium name="US DOE Joint Genome Institute (JGI-PGF)"/>
            <person name="Walter F."/>
            <person name="Albersmeier A."/>
            <person name="Kalinowski J."/>
            <person name="Ruckert C."/>
        </authorList>
    </citation>
    <scope>NUCLEOTIDE SEQUENCE</scope>
    <source>
        <strain evidence="3">CGMCC 4.5737</strain>
    </source>
</reference>
<evidence type="ECO:0000313" key="4">
    <source>
        <dbReference type="Proteomes" id="UP000637578"/>
    </source>
</evidence>
<keyword evidence="4" id="KW-1185">Reference proteome</keyword>
<dbReference type="AlphaFoldDB" id="A0A8J3FU32"/>
<dbReference type="NCBIfam" id="NF033788">
    <property type="entry name" value="HTH_metalloreg"/>
    <property type="match status" value="1"/>
</dbReference>
<feature type="domain" description="HTH arsR-type" evidence="2">
    <location>
        <begin position="2"/>
        <end position="96"/>
    </location>
</feature>
<evidence type="ECO:0000259" key="2">
    <source>
        <dbReference type="PROSITE" id="PS50987"/>
    </source>
</evidence>
<dbReference type="PRINTS" id="PR00778">
    <property type="entry name" value="HTHARSR"/>
</dbReference>
<gene>
    <name evidence="3" type="ORF">GCM10012275_17480</name>
</gene>
<organism evidence="3 4">
    <name type="scientific">Longimycelium tulufanense</name>
    <dbReference type="NCBI Taxonomy" id="907463"/>
    <lineage>
        <taxon>Bacteria</taxon>
        <taxon>Bacillati</taxon>
        <taxon>Actinomycetota</taxon>
        <taxon>Actinomycetes</taxon>
        <taxon>Pseudonocardiales</taxon>
        <taxon>Pseudonocardiaceae</taxon>
        <taxon>Longimycelium</taxon>
    </lineage>
</organism>
<dbReference type="EMBL" id="BMMK01000006">
    <property type="protein sequence ID" value="GGM46912.1"/>
    <property type="molecule type" value="Genomic_DNA"/>
</dbReference>
<feature type="region of interest" description="Disordered" evidence="1">
    <location>
        <begin position="107"/>
        <end position="140"/>
    </location>
</feature>
<dbReference type="InterPro" id="IPR011991">
    <property type="entry name" value="ArsR-like_HTH"/>
</dbReference>
<accession>A0A8J3FU32</accession>
<dbReference type="GO" id="GO:0003700">
    <property type="term" value="F:DNA-binding transcription factor activity"/>
    <property type="evidence" value="ECO:0007669"/>
    <property type="project" value="InterPro"/>
</dbReference>
<dbReference type="InterPro" id="IPR036390">
    <property type="entry name" value="WH_DNA-bd_sf"/>
</dbReference>
<dbReference type="InterPro" id="IPR036388">
    <property type="entry name" value="WH-like_DNA-bd_sf"/>
</dbReference>
<comment type="caution">
    <text evidence="3">The sequence shown here is derived from an EMBL/GenBank/DDBJ whole genome shotgun (WGS) entry which is preliminary data.</text>
</comment>
<dbReference type="InterPro" id="IPR001845">
    <property type="entry name" value="HTH_ArsR_DNA-bd_dom"/>
</dbReference>
<dbReference type="CDD" id="cd00090">
    <property type="entry name" value="HTH_ARSR"/>
    <property type="match status" value="1"/>
</dbReference>
<dbReference type="Pfam" id="PF01022">
    <property type="entry name" value="HTH_5"/>
    <property type="match status" value="1"/>
</dbReference>
<dbReference type="PANTHER" id="PTHR38600">
    <property type="entry name" value="TRANSCRIPTIONAL REGULATORY PROTEIN"/>
    <property type="match status" value="1"/>
</dbReference>
<evidence type="ECO:0000256" key="1">
    <source>
        <dbReference type="SAM" id="MobiDB-lite"/>
    </source>
</evidence>
<protein>
    <recommendedName>
        <fullName evidence="2">HTH arsR-type domain-containing protein</fullName>
    </recommendedName>
</protein>